<keyword evidence="1" id="KW-1133">Transmembrane helix</keyword>
<keyword evidence="4" id="KW-1185">Reference proteome</keyword>
<dbReference type="Proteomes" id="UP000280960">
    <property type="component" value="Chromosome"/>
</dbReference>
<protein>
    <submittedName>
        <fullName evidence="3">TRAP transporter fused permease subunit</fullName>
    </submittedName>
</protein>
<feature type="transmembrane region" description="Helical" evidence="1">
    <location>
        <begin position="546"/>
        <end position="570"/>
    </location>
</feature>
<proteinExistence type="predicted"/>
<accession>A0A3G2RA14</accession>
<feature type="transmembrane region" description="Helical" evidence="1">
    <location>
        <begin position="86"/>
        <end position="111"/>
    </location>
</feature>
<feature type="transmembrane region" description="Helical" evidence="1">
    <location>
        <begin position="425"/>
        <end position="448"/>
    </location>
</feature>
<dbReference type="InterPro" id="IPR010656">
    <property type="entry name" value="DctM"/>
</dbReference>
<feature type="transmembrane region" description="Helical" evidence="1">
    <location>
        <begin position="395"/>
        <end position="413"/>
    </location>
</feature>
<evidence type="ECO:0000256" key="1">
    <source>
        <dbReference type="SAM" id="Phobius"/>
    </source>
</evidence>
<feature type="transmembrane region" description="Helical" evidence="1">
    <location>
        <begin position="517"/>
        <end position="534"/>
    </location>
</feature>
<evidence type="ECO:0000259" key="2">
    <source>
        <dbReference type="Pfam" id="PF06808"/>
    </source>
</evidence>
<sequence>MSKFRLGTVITLSVIFLAFQVYIGAIKPLDYRITIPTHLCLALAITFLFKPLAEQYRKKWLWILDFAFLTGLAITFVYFVTNVNRLAVRVMMVDPMLPIDLFVAYFLLIAVMEAVRRALGMNLYIFILVFIAYAFLGQLVPEPLKYAGMTWKQFGEMLTLSPDGILGTPLGTSVSTLFYFLVFGAFFARCGGGQVLIDLGMKMSDKTVGGPAKAAVVSSALMGMVSGSAVANVTGTGVFTIPLMKKAGYTPEEAGAIESVSSTGGQIMPPIMGVGAFIMAEMIGVSYTRIALAALIPALAYYLSEFMLVHFLAKKKQLANKGKEELKYTCPPIIPRLYQLIPILALVVMIFMGESLTRAALIGTLLSVIVSMFRAETRMNLNRFIDSILDGIKQAAGVAVPTAACGIMIGIVVRSGFANKLTSIIAALGMSNLLFALLIAMVGCLILGMALPTVAAYLIAVVLFCPTIVKLGVPVLPANMFIFYFGVIAQITPPVCLASFTAAGIAGGNSWNTGWKAFIYATVSFLVPYVFVYQPSILLIGSVTSIITTTVLMAIGVIYLAGAVSGYFFVTLDYAWQRILMFAIAVLIIIPETITTVIGIAAAAVVGAILYIKARKDRKAALAGSIAN</sequence>
<feature type="transmembrane region" description="Helical" evidence="1">
    <location>
        <begin position="7"/>
        <end position="25"/>
    </location>
</feature>
<feature type="transmembrane region" description="Helical" evidence="1">
    <location>
        <begin position="333"/>
        <end position="352"/>
    </location>
</feature>
<reference evidence="3 4" key="1">
    <citation type="submission" date="2018-10" db="EMBL/GenBank/DDBJ databases">
        <authorList>
            <person name="Zhang X."/>
        </authorList>
    </citation>
    <scope>NUCLEOTIDE SEQUENCE [LARGE SCALE GENOMIC DNA]</scope>
    <source>
        <strain evidence="3 4">SK-G1</strain>
    </source>
</reference>
<evidence type="ECO:0000313" key="3">
    <source>
        <dbReference type="EMBL" id="AYO32273.1"/>
    </source>
</evidence>
<feature type="transmembrane region" description="Helical" evidence="1">
    <location>
        <begin position="61"/>
        <end position="80"/>
    </location>
</feature>
<dbReference type="AlphaFoldDB" id="A0A3G2RA14"/>
<evidence type="ECO:0000313" key="4">
    <source>
        <dbReference type="Proteomes" id="UP000280960"/>
    </source>
</evidence>
<dbReference type="KEGG" id="bacg:D2962_11145"/>
<feature type="transmembrane region" description="Helical" evidence="1">
    <location>
        <begin position="359"/>
        <end position="375"/>
    </location>
</feature>
<feature type="transmembrane region" description="Helical" evidence="1">
    <location>
        <begin position="582"/>
        <end position="612"/>
    </location>
</feature>
<name>A0A3G2RA14_9FIRM</name>
<gene>
    <name evidence="3" type="ORF">D2962_11145</name>
</gene>
<organism evidence="3 4">
    <name type="scientific">Biomaibacter acetigenes</name>
    <dbReference type="NCBI Taxonomy" id="2316383"/>
    <lineage>
        <taxon>Bacteria</taxon>
        <taxon>Bacillati</taxon>
        <taxon>Bacillota</taxon>
        <taxon>Clostridia</taxon>
        <taxon>Thermosediminibacterales</taxon>
        <taxon>Tepidanaerobacteraceae</taxon>
        <taxon>Biomaibacter</taxon>
    </lineage>
</organism>
<feature type="domain" description="TRAP C4-dicarboxylate transport system permease DctM subunit" evidence="2">
    <location>
        <begin position="107"/>
        <end position="545"/>
    </location>
</feature>
<feature type="transmembrane region" description="Helical" evidence="1">
    <location>
        <begin position="31"/>
        <end position="49"/>
    </location>
</feature>
<dbReference type="InterPro" id="IPR011853">
    <property type="entry name" value="TRAP_DctM-Dct_fused"/>
</dbReference>
<dbReference type="NCBIfam" id="TIGR02123">
    <property type="entry name" value="TRAP_fused"/>
    <property type="match status" value="1"/>
</dbReference>
<dbReference type="EMBL" id="CP033169">
    <property type="protein sequence ID" value="AYO32273.1"/>
    <property type="molecule type" value="Genomic_DNA"/>
</dbReference>
<dbReference type="Pfam" id="PF06808">
    <property type="entry name" value="DctM"/>
    <property type="match status" value="1"/>
</dbReference>
<feature type="transmembrane region" description="Helical" evidence="1">
    <location>
        <begin position="480"/>
        <end position="505"/>
    </location>
</feature>
<dbReference type="PANTHER" id="PTHR43849">
    <property type="entry name" value="BLL3936 PROTEIN"/>
    <property type="match status" value="1"/>
</dbReference>
<keyword evidence="1" id="KW-0472">Membrane</keyword>
<keyword evidence="1" id="KW-0812">Transmembrane</keyword>
<feature type="transmembrane region" description="Helical" evidence="1">
    <location>
        <begin position="290"/>
        <end position="313"/>
    </location>
</feature>
<feature type="transmembrane region" description="Helical" evidence="1">
    <location>
        <begin position="123"/>
        <end position="141"/>
    </location>
</feature>
<dbReference type="PANTHER" id="PTHR43849:SF2">
    <property type="entry name" value="BLL3936 PROTEIN"/>
    <property type="match status" value="1"/>
</dbReference>